<proteinExistence type="predicted"/>
<evidence type="ECO:0000259" key="3">
    <source>
        <dbReference type="PROSITE" id="PS51186"/>
    </source>
</evidence>
<dbReference type="Proteomes" id="UP001276840">
    <property type="component" value="Unassembled WGS sequence"/>
</dbReference>
<gene>
    <name evidence="4" type="ORF">RFM68_13270</name>
</gene>
<keyword evidence="2" id="KW-0012">Acyltransferase</keyword>
<reference evidence="4 5" key="1">
    <citation type="submission" date="2023-08" db="EMBL/GenBank/DDBJ databases">
        <title>Implementing the SeqCode for naming new Mesorhizobium species isolated from Vachellia karroo root nodules.</title>
        <authorList>
            <person name="Van Lill M."/>
        </authorList>
    </citation>
    <scope>NUCLEOTIDE SEQUENCE [LARGE SCALE GENOMIC DNA]</scope>
    <source>
        <strain evidence="4 5">MSK 1335</strain>
    </source>
</reference>
<dbReference type="PANTHER" id="PTHR43877">
    <property type="entry name" value="AMINOALKYLPHOSPHONATE N-ACETYLTRANSFERASE-RELATED-RELATED"/>
    <property type="match status" value="1"/>
</dbReference>
<dbReference type="Gene3D" id="3.40.630.30">
    <property type="match status" value="1"/>
</dbReference>
<dbReference type="Pfam" id="PF00583">
    <property type="entry name" value="Acetyltransf_1"/>
    <property type="match status" value="1"/>
</dbReference>
<dbReference type="PROSITE" id="PS51186">
    <property type="entry name" value="GNAT"/>
    <property type="match status" value="1"/>
</dbReference>
<dbReference type="InterPro" id="IPR050832">
    <property type="entry name" value="Bact_Acetyltransf"/>
</dbReference>
<evidence type="ECO:0000313" key="4">
    <source>
        <dbReference type="EMBL" id="MDX8525483.1"/>
    </source>
</evidence>
<keyword evidence="1" id="KW-0808">Transferase</keyword>
<keyword evidence="5" id="KW-1185">Reference proteome</keyword>
<feature type="domain" description="N-acetyltransferase" evidence="3">
    <location>
        <begin position="11"/>
        <end position="169"/>
    </location>
</feature>
<organism evidence="4 5">
    <name type="scientific">Mesorhizobium montanum</name>
    <dbReference type="NCBI Taxonomy" id="3072323"/>
    <lineage>
        <taxon>Bacteria</taxon>
        <taxon>Pseudomonadati</taxon>
        <taxon>Pseudomonadota</taxon>
        <taxon>Alphaproteobacteria</taxon>
        <taxon>Hyphomicrobiales</taxon>
        <taxon>Phyllobacteriaceae</taxon>
        <taxon>Mesorhizobium</taxon>
    </lineage>
</organism>
<dbReference type="CDD" id="cd04301">
    <property type="entry name" value="NAT_SF"/>
    <property type="match status" value="1"/>
</dbReference>
<protein>
    <submittedName>
        <fullName evidence="4">GNAT family N-acetyltransferase</fullName>
    </submittedName>
</protein>
<name>A0ABU4ZJD9_9HYPH</name>
<dbReference type="RefSeq" id="WP_320233426.1">
    <property type="nucleotide sequence ID" value="NZ_JAVIJF010000008.1"/>
</dbReference>
<comment type="caution">
    <text evidence="4">The sequence shown here is derived from an EMBL/GenBank/DDBJ whole genome shotgun (WGS) entry which is preliminary data.</text>
</comment>
<dbReference type="EMBL" id="JAVIJF010000008">
    <property type="protein sequence ID" value="MDX8525483.1"/>
    <property type="molecule type" value="Genomic_DNA"/>
</dbReference>
<evidence type="ECO:0000256" key="1">
    <source>
        <dbReference type="ARBA" id="ARBA00022679"/>
    </source>
</evidence>
<sequence>MISVSPARSAEDFVTMAMLCGRLAQWDVEASAPHGVSEEDIRALFQPETSGLQLASQFGAPDAMAFVARSGSLPAGCLAFDQFGDDAVELHKFFVDASFRGQGIGRALMGAALAEIEKGPARTVLIHTTFYMKGAVAVYEASGFSRCAPFRETPAHVRHTDVFLARAIKGV</sequence>
<accession>A0ABU4ZJD9</accession>
<evidence type="ECO:0000313" key="5">
    <source>
        <dbReference type="Proteomes" id="UP001276840"/>
    </source>
</evidence>
<evidence type="ECO:0000256" key="2">
    <source>
        <dbReference type="ARBA" id="ARBA00023315"/>
    </source>
</evidence>
<dbReference type="InterPro" id="IPR000182">
    <property type="entry name" value="GNAT_dom"/>
</dbReference>
<dbReference type="InterPro" id="IPR016181">
    <property type="entry name" value="Acyl_CoA_acyltransferase"/>
</dbReference>
<dbReference type="SUPFAM" id="SSF55729">
    <property type="entry name" value="Acyl-CoA N-acyltransferases (Nat)"/>
    <property type="match status" value="1"/>
</dbReference>